<feature type="region of interest" description="Disordered" evidence="6">
    <location>
        <begin position="101"/>
        <end position="124"/>
    </location>
</feature>
<dbReference type="PANTHER" id="PTHR43133:SF8">
    <property type="entry name" value="RNA POLYMERASE SIGMA FACTOR HI_1459-RELATED"/>
    <property type="match status" value="1"/>
</dbReference>
<evidence type="ECO:0000256" key="2">
    <source>
        <dbReference type="ARBA" id="ARBA00023015"/>
    </source>
</evidence>
<evidence type="ECO:0000256" key="1">
    <source>
        <dbReference type="ARBA" id="ARBA00010641"/>
    </source>
</evidence>
<dbReference type="GO" id="GO:0003677">
    <property type="term" value="F:DNA binding"/>
    <property type="evidence" value="ECO:0007669"/>
    <property type="project" value="UniProtKB-KW"/>
</dbReference>
<feature type="domain" description="RNA polymerase sigma factor 70 region 4 type 2" evidence="8">
    <location>
        <begin position="132"/>
        <end position="184"/>
    </location>
</feature>
<evidence type="ECO:0000259" key="7">
    <source>
        <dbReference type="Pfam" id="PF04542"/>
    </source>
</evidence>
<evidence type="ECO:0000313" key="9">
    <source>
        <dbReference type="EMBL" id="OIR01798.1"/>
    </source>
</evidence>
<dbReference type="InterPro" id="IPR007627">
    <property type="entry name" value="RNA_pol_sigma70_r2"/>
</dbReference>
<name>A0A1J5SP02_9ZZZZ</name>
<organism evidence="9">
    <name type="scientific">mine drainage metagenome</name>
    <dbReference type="NCBI Taxonomy" id="410659"/>
    <lineage>
        <taxon>unclassified sequences</taxon>
        <taxon>metagenomes</taxon>
        <taxon>ecological metagenomes</taxon>
    </lineage>
</organism>
<keyword evidence="5" id="KW-0804">Transcription</keyword>
<dbReference type="CDD" id="cd06171">
    <property type="entry name" value="Sigma70_r4"/>
    <property type="match status" value="1"/>
</dbReference>
<dbReference type="GO" id="GO:0006352">
    <property type="term" value="P:DNA-templated transcription initiation"/>
    <property type="evidence" value="ECO:0007669"/>
    <property type="project" value="InterPro"/>
</dbReference>
<feature type="compositionally biased region" description="Polar residues" evidence="6">
    <location>
        <begin position="108"/>
        <end position="119"/>
    </location>
</feature>
<evidence type="ECO:0000256" key="5">
    <source>
        <dbReference type="ARBA" id="ARBA00023163"/>
    </source>
</evidence>
<gene>
    <name evidence="9" type="primary">sigW_4</name>
    <name evidence="9" type="ORF">GALL_160990</name>
</gene>
<dbReference type="InterPro" id="IPR036388">
    <property type="entry name" value="WH-like_DNA-bd_sf"/>
</dbReference>
<sequence>MPDSADLDSVSLAALRRGEESGLNQLIRRWEAPLFAFAWRYVQNTADAHDLVAEAFVRLYRQRERLRPDTRMSAWLFTTLANLCHNHHRWKRRHPTVSLDAADPETGLTLSSHTPSQAPTPCDEAERDEALVALREAINRLPHDLKTTLILHHYEHLSYREIGRITGCSERGVETRLYRAKQRLRDDLGGHLAGPDGRQE</sequence>
<keyword evidence="2" id="KW-0805">Transcription regulation</keyword>
<dbReference type="Gene3D" id="1.10.1740.10">
    <property type="match status" value="1"/>
</dbReference>
<dbReference type="SUPFAM" id="SSF88659">
    <property type="entry name" value="Sigma3 and sigma4 domains of RNA polymerase sigma factors"/>
    <property type="match status" value="1"/>
</dbReference>
<dbReference type="InterPro" id="IPR013324">
    <property type="entry name" value="RNA_pol_sigma_r3/r4-like"/>
</dbReference>
<dbReference type="GO" id="GO:0016987">
    <property type="term" value="F:sigma factor activity"/>
    <property type="evidence" value="ECO:0007669"/>
    <property type="project" value="UniProtKB-KW"/>
</dbReference>
<dbReference type="EMBL" id="MLJW01000080">
    <property type="protein sequence ID" value="OIR01798.1"/>
    <property type="molecule type" value="Genomic_DNA"/>
</dbReference>
<dbReference type="PANTHER" id="PTHR43133">
    <property type="entry name" value="RNA POLYMERASE ECF-TYPE SIGMA FACTO"/>
    <property type="match status" value="1"/>
</dbReference>
<evidence type="ECO:0000256" key="6">
    <source>
        <dbReference type="SAM" id="MobiDB-lite"/>
    </source>
</evidence>
<dbReference type="SUPFAM" id="SSF88946">
    <property type="entry name" value="Sigma2 domain of RNA polymerase sigma factors"/>
    <property type="match status" value="1"/>
</dbReference>
<dbReference type="InterPro" id="IPR014284">
    <property type="entry name" value="RNA_pol_sigma-70_dom"/>
</dbReference>
<reference evidence="9" key="1">
    <citation type="submission" date="2016-10" db="EMBL/GenBank/DDBJ databases">
        <title>Sequence of Gallionella enrichment culture.</title>
        <authorList>
            <person name="Poehlein A."/>
            <person name="Muehling M."/>
            <person name="Daniel R."/>
        </authorList>
    </citation>
    <scope>NUCLEOTIDE SEQUENCE</scope>
</reference>
<protein>
    <submittedName>
        <fullName evidence="9">ECF RNA polymerase sigma factor SigW</fullName>
    </submittedName>
</protein>
<accession>A0A1J5SP02</accession>
<dbReference type="NCBIfam" id="TIGR02937">
    <property type="entry name" value="sigma70-ECF"/>
    <property type="match status" value="1"/>
</dbReference>
<proteinExistence type="inferred from homology"/>
<keyword evidence="4" id="KW-0238">DNA-binding</keyword>
<evidence type="ECO:0000256" key="4">
    <source>
        <dbReference type="ARBA" id="ARBA00023125"/>
    </source>
</evidence>
<dbReference type="InterPro" id="IPR039425">
    <property type="entry name" value="RNA_pol_sigma-70-like"/>
</dbReference>
<dbReference type="AlphaFoldDB" id="A0A1J5SP02"/>
<keyword evidence="3" id="KW-0731">Sigma factor</keyword>
<evidence type="ECO:0000259" key="8">
    <source>
        <dbReference type="Pfam" id="PF08281"/>
    </source>
</evidence>
<evidence type="ECO:0000256" key="3">
    <source>
        <dbReference type="ARBA" id="ARBA00023082"/>
    </source>
</evidence>
<feature type="domain" description="RNA polymerase sigma-70 region 2" evidence="7">
    <location>
        <begin position="26"/>
        <end position="93"/>
    </location>
</feature>
<dbReference type="Pfam" id="PF08281">
    <property type="entry name" value="Sigma70_r4_2"/>
    <property type="match status" value="1"/>
</dbReference>
<dbReference type="Gene3D" id="1.10.10.10">
    <property type="entry name" value="Winged helix-like DNA-binding domain superfamily/Winged helix DNA-binding domain"/>
    <property type="match status" value="1"/>
</dbReference>
<dbReference type="Pfam" id="PF04542">
    <property type="entry name" value="Sigma70_r2"/>
    <property type="match status" value="1"/>
</dbReference>
<dbReference type="InterPro" id="IPR013325">
    <property type="entry name" value="RNA_pol_sigma_r2"/>
</dbReference>
<comment type="similarity">
    <text evidence="1">Belongs to the sigma-70 factor family. ECF subfamily.</text>
</comment>
<comment type="caution">
    <text evidence="9">The sequence shown here is derived from an EMBL/GenBank/DDBJ whole genome shotgun (WGS) entry which is preliminary data.</text>
</comment>
<dbReference type="InterPro" id="IPR013249">
    <property type="entry name" value="RNA_pol_sigma70_r4_t2"/>
</dbReference>